<organism evidence="2 3">
    <name type="scientific">Plasmodium vinckei brucechwatti</name>
    <dbReference type="NCBI Taxonomy" id="119398"/>
    <lineage>
        <taxon>Eukaryota</taxon>
        <taxon>Sar</taxon>
        <taxon>Alveolata</taxon>
        <taxon>Apicomplexa</taxon>
        <taxon>Aconoidasida</taxon>
        <taxon>Haemosporida</taxon>
        <taxon>Plasmodiidae</taxon>
        <taxon>Plasmodium</taxon>
        <taxon>Plasmodium (Vinckeia)</taxon>
    </lineage>
</organism>
<dbReference type="InterPro" id="IPR006484">
    <property type="entry name" value="PYST_B"/>
</dbReference>
<reference evidence="2 3" key="1">
    <citation type="submission" date="2020-08" db="EMBL/GenBank/DDBJ databases">
        <authorList>
            <person name="Ramaprasad A."/>
        </authorList>
    </citation>
    <scope>NUCLEOTIDE SEQUENCE [LARGE SCALE GENOMIC DNA]</scope>
</reference>
<dbReference type="VEuPathDB" id="PlasmoDB:PVBDA_0301830"/>
<dbReference type="Proteomes" id="UP000515550">
    <property type="component" value="Chromosome PVBDA_03"/>
</dbReference>
<name>A0A6V7RV05_PLAVN</name>
<keyword evidence="1" id="KW-0812">Transmembrane</keyword>
<evidence type="ECO:0000313" key="2">
    <source>
        <dbReference type="EMBL" id="CAD2085561.1"/>
    </source>
</evidence>
<dbReference type="Pfam" id="PF09592">
    <property type="entry name" value="DUF2031"/>
    <property type="match status" value="1"/>
</dbReference>
<accession>A0A6V7RV05</accession>
<feature type="transmembrane region" description="Helical" evidence="1">
    <location>
        <begin position="264"/>
        <end position="283"/>
    </location>
</feature>
<feature type="transmembrane region" description="Helical" evidence="1">
    <location>
        <begin position="221"/>
        <end position="243"/>
    </location>
</feature>
<keyword evidence="1" id="KW-0472">Membrane</keyword>
<gene>
    <name evidence="2" type="ORF">PVBDA_0301830</name>
</gene>
<dbReference type="AlphaFoldDB" id="A0A6V7RV05"/>
<dbReference type="EMBL" id="LR865381">
    <property type="protein sequence ID" value="CAD2085561.1"/>
    <property type="molecule type" value="Genomic_DNA"/>
</dbReference>
<evidence type="ECO:0000256" key="1">
    <source>
        <dbReference type="SAM" id="Phobius"/>
    </source>
</evidence>
<keyword evidence="1" id="KW-1133">Transmembrane helix</keyword>
<proteinExistence type="predicted"/>
<sequence length="295" mass="34522">MKESNVFNKIFLFAIIICSLKYPKDELYNVNDVNIHPQRNTINFGNGRILSHADKPFDLNYFYGSVLTLDDQKEYDSNSDDISLLGDIPDIRINDLKSNKLWDLKGKFSKPNKLANVARKNVSSRIQRGGNKTDPQVVIKNLSNNDVLVILEESMNDEGDEYITLNKYLENFKLMLDDNSMTDLDYDQIEEEYNNIFRNVMYNKSLRKHINKKLFKILSRLVLWNASVTFLTLYINALFAAMFSISVLDFKIQYKQIKKLPLHINYNLFCLTISMKIMHLIGYDYNIVLNDIYIY</sequence>
<protein>
    <submittedName>
        <fullName evidence="2">Fam-b protein</fullName>
    </submittedName>
</protein>
<evidence type="ECO:0000313" key="3">
    <source>
        <dbReference type="Proteomes" id="UP000515550"/>
    </source>
</evidence>